<organism evidence="1 2">
    <name type="scientific">Phocaeicola coprocola CAG:162</name>
    <dbReference type="NCBI Taxonomy" id="1263040"/>
    <lineage>
        <taxon>Bacteria</taxon>
        <taxon>Pseudomonadati</taxon>
        <taxon>Bacteroidota</taxon>
        <taxon>Bacteroidia</taxon>
        <taxon>Bacteroidales</taxon>
        <taxon>Bacteroidaceae</taxon>
        <taxon>Phocaeicola</taxon>
    </lineage>
</organism>
<dbReference type="Proteomes" id="UP000018362">
    <property type="component" value="Unassembled WGS sequence"/>
</dbReference>
<evidence type="ECO:0000313" key="1">
    <source>
        <dbReference type="EMBL" id="CDA71035.1"/>
    </source>
</evidence>
<gene>
    <name evidence="1" type="ORF">BN509_02007</name>
</gene>
<accession>R6C6B1</accession>
<reference evidence="1" key="1">
    <citation type="submission" date="2012-11" db="EMBL/GenBank/DDBJ databases">
        <title>Dependencies among metagenomic species, viruses, plasmids and units of genetic variation.</title>
        <authorList>
            <person name="Nielsen H.B."/>
            <person name="Almeida M."/>
            <person name="Juncker A.S."/>
            <person name="Rasmussen S."/>
            <person name="Li J."/>
            <person name="Sunagawa S."/>
            <person name="Plichta D."/>
            <person name="Gautier L."/>
            <person name="Le Chatelier E."/>
            <person name="Peletier E."/>
            <person name="Bonde I."/>
            <person name="Nielsen T."/>
            <person name="Manichanh C."/>
            <person name="Arumugam M."/>
            <person name="Batto J."/>
            <person name="Santos M.B.Q.D."/>
            <person name="Blom N."/>
            <person name="Borruel N."/>
            <person name="Burgdorf K.S."/>
            <person name="Boumezbeur F."/>
            <person name="Casellas F."/>
            <person name="Dore J."/>
            <person name="Guarner F."/>
            <person name="Hansen T."/>
            <person name="Hildebrand F."/>
            <person name="Kaas R.S."/>
            <person name="Kennedy S."/>
            <person name="Kristiansen K."/>
            <person name="Kultima J.R."/>
            <person name="Leonard P."/>
            <person name="Levenez F."/>
            <person name="Lund O."/>
            <person name="Moumen B."/>
            <person name="Le Paslier D."/>
            <person name="Pons N."/>
            <person name="Pedersen O."/>
            <person name="Prifti E."/>
            <person name="Qin J."/>
            <person name="Raes J."/>
            <person name="Tap J."/>
            <person name="Tims S."/>
            <person name="Ussery D.W."/>
            <person name="Yamada T."/>
            <person name="MetaHit consortium"/>
            <person name="Renault P."/>
            <person name="Sicheritz-Ponten T."/>
            <person name="Bork P."/>
            <person name="Wang J."/>
            <person name="Brunak S."/>
            <person name="Ehrlich S.D."/>
        </authorList>
    </citation>
    <scope>NUCLEOTIDE SEQUENCE [LARGE SCALE GENOMIC DNA]</scope>
</reference>
<dbReference type="AlphaFoldDB" id="R6C6B1"/>
<name>R6C6B1_9BACT</name>
<protein>
    <submittedName>
        <fullName evidence="1">Uncharacterized protein</fullName>
    </submittedName>
</protein>
<sequence>MYYIEFALNFFNKVLYEEEYNYGISSFGMGKCFLFVYE</sequence>
<proteinExistence type="predicted"/>
<comment type="caution">
    <text evidence="1">The sequence shown here is derived from an EMBL/GenBank/DDBJ whole genome shotgun (WGS) entry which is preliminary data.</text>
</comment>
<dbReference type="EMBL" id="CBCJ010000132">
    <property type="protein sequence ID" value="CDA71035.1"/>
    <property type="molecule type" value="Genomic_DNA"/>
</dbReference>
<evidence type="ECO:0000313" key="2">
    <source>
        <dbReference type="Proteomes" id="UP000018362"/>
    </source>
</evidence>